<evidence type="ECO:0000313" key="4">
    <source>
        <dbReference type="EMBL" id="KUK76156.1"/>
    </source>
</evidence>
<accession>A0A101HFZ1</accession>
<reference evidence="5" key="1">
    <citation type="journal article" date="2015" name="MBio">
        <title>Genome-Resolved Metagenomic Analysis Reveals Roles for Candidate Phyla and Other Microbial Community Members in Biogeochemical Transformations in Oil Reservoirs.</title>
        <authorList>
            <person name="Hu P."/>
            <person name="Tom L."/>
            <person name="Singh A."/>
            <person name="Thomas B.C."/>
            <person name="Baker B.J."/>
            <person name="Piceno Y.M."/>
            <person name="Andersen G.L."/>
            <person name="Banfield J.F."/>
        </authorList>
    </citation>
    <scope>NUCLEOTIDE SEQUENCE [LARGE SCALE GENOMIC DNA]</scope>
</reference>
<dbReference type="AlphaFoldDB" id="A0A101HFZ1"/>
<name>A0A101HFZ1_9BACT</name>
<dbReference type="InterPro" id="IPR011006">
    <property type="entry name" value="CheY-like_superfamily"/>
</dbReference>
<comment type="caution">
    <text evidence="4">The sequence shown here is derived from an EMBL/GenBank/DDBJ whole genome shotgun (WGS) entry which is preliminary data.</text>
</comment>
<organism evidence="4 5">
    <name type="scientific">candidate division WS6 bacterium 34_10</name>
    <dbReference type="NCBI Taxonomy" id="1641389"/>
    <lineage>
        <taxon>Bacteria</taxon>
        <taxon>Candidatus Dojkabacteria</taxon>
    </lineage>
</organism>
<sequence>MSKDSNAVLIIEDEKDLLEKHSEIIKSGGYYCINFASGQKGLEYLSKNKGVIDIVVLDLFMDGLDGLDVLRAIKANPSKYGELPVIILTTVASEAIIKEAFESGASSYLLKSQVEKGGLTEELAKYT</sequence>
<protein>
    <submittedName>
        <fullName evidence="4">Response regulator receiver modulated metal dependent phosphohydrolase</fullName>
    </submittedName>
</protein>
<dbReference type="Gene3D" id="3.40.50.2300">
    <property type="match status" value="1"/>
</dbReference>
<dbReference type="SMART" id="SM00448">
    <property type="entry name" value="REC"/>
    <property type="match status" value="1"/>
</dbReference>
<dbReference type="PANTHER" id="PTHR44591">
    <property type="entry name" value="STRESS RESPONSE REGULATOR PROTEIN 1"/>
    <property type="match status" value="1"/>
</dbReference>
<dbReference type="InterPro" id="IPR050595">
    <property type="entry name" value="Bact_response_regulator"/>
</dbReference>
<evidence type="ECO:0000256" key="1">
    <source>
        <dbReference type="ARBA" id="ARBA00022553"/>
    </source>
</evidence>
<keyword evidence="1 2" id="KW-0597">Phosphoprotein</keyword>
<dbReference type="CDD" id="cd00156">
    <property type="entry name" value="REC"/>
    <property type="match status" value="1"/>
</dbReference>
<evidence type="ECO:0000259" key="3">
    <source>
        <dbReference type="PROSITE" id="PS50110"/>
    </source>
</evidence>
<proteinExistence type="predicted"/>
<evidence type="ECO:0000313" key="5">
    <source>
        <dbReference type="Proteomes" id="UP000053904"/>
    </source>
</evidence>
<feature type="modified residue" description="4-aspartylphosphate" evidence="2">
    <location>
        <position position="58"/>
    </location>
</feature>
<dbReference type="PANTHER" id="PTHR44591:SF3">
    <property type="entry name" value="RESPONSE REGULATORY DOMAIN-CONTAINING PROTEIN"/>
    <property type="match status" value="1"/>
</dbReference>
<dbReference type="EMBL" id="LGGO01000197">
    <property type="protein sequence ID" value="KUK76156.1"/>
    <property type="molecule type" value="Genomic_DNA"/>
</dbReference>
<dbReference type="Proteomes" id="UP000053904">
    <property type="component" value="Unassembled WGS sequence"/>
</dbReference>
<dbReference type="SUPFAM" id="SSF52172">
    <property type="entry name" value="CheY-like"/>
    <property type="match status" value="1"/>
</dbReference>
<dbReference type="GO" id="GO:0016787">
    <property type="term" value="F:hydrolase activity"/>
    <property type="evidence" value="ECO:0007669"/>
    <property type="project" value="UniProtKB-KW"/>
</dbReference>
<dbReference type="GO" id="GO:0000160">
    <property type="term" value="P:phosphorelay signal transduction system"/>
    <property type="evidence" value="ECO:0007669"/>
    <property type="project" value="InterPro"/>
</dbReference>
<dbReference type="Pfam" id="PF00072">
    <property type="entry name" value="Response_reg"/>
    <property type="match status" value="1"/>
</dbReference>
<dbReference type="PROSITE" id="PS50110">
    <property type="entry name" value="RESPONSE_REGULATORY"/>
    <property type="match status" value="1"/>
</dbReference>
<keyword evidence="4" id="KW-0378">Hydrolase</keyword>
<dbReference type="InterPro" id="IPR001789">
    <property type="entry name" value="Sig_transdc_resp-reg_receiver"/>
</dbReference>
<feature type="domain" description="Response regulatory" evidence="3">
    <location>
        <begin position="7"/>
        <end position="126"/>
    </location>
</feature>
<evidence type="ECO:0000256" key="2">
    <source>
        <dbReference type="PROSITE-ProRule" id="PRU00169"/>
    </source>
</evidence>
<gene>
    <name evidence="4" type="ORF">XD93_1075</name>
</gene>